<evidence type="ECO:0000313" key="4">
    <source>
        <dbReference type="Proteomes" id="UP000189549"/>
    </source>
</evidence>
<dbReference type="RefSeq" id="WP_077476288.1">
    <property type="nucleotide sequence ID" value="NZ_MLAH01000035.1"/>
</dbReference>
<feature type="region of interest" description="Disordered" evidence="1">
    <location>
        <begin position="128"/>
        <end position="156"/>
    </location>
</feature>
<sequence>MKTLKAKFLGLDILVINHENKPYVAMKQIAENIGLDWKAQYRRISENEVLNSTMVIMTTVAEDGKNREMVCLPLHYLNGWLFGVKVSKVKPELRAKLIEYQKYCYEALWDYWTLGVAKWEDIRQQREELEENESESKKRGSEAGRALQKRKKEKHAYEEVRQRLAQMEQLDFAF</sequence>
<name>A0A1V3L3W0_9PAST</name>
<evidence type="ECO:0000259" key="2">
    <source>
        <dbReference type="Pfam" id="PF10547"/>
    </source>
</evidence>
<evidence type="ECO:0000256" key="1">
    <source>
        <dbReference type="SAM" id="MobiDB-lite"/>
    </source>
</evidence>
<protein>
    <submittedName>
        <fullName evidence="3">ATPase</fullName>
    </submittedName>
</protein>
<gene>
    <name evidence="3" type="ORF">BKG93_06640</name>
</gene>
<dbReference type="AlphaFoldDB" id="A0A1V3L3W0"/>
<feature type="domain" description="Antirepressor protein ant N-terminal" evidence="2">
    <location>
        <begin position="7"/>
        <end position="117"/>
    </location>
</feature>
<dbReference type="PRINTS" id="PR01994">
    <property type="entry name" value="ANTIREPRESSR"/>
</dbReference>
<dbReference type="InterPro" id="IPR018875">
    <property type="entry name" value="Antirepressor_Ant_N"/>
</dbReference>
<dbReference type="EMBL" id="MLAH01000035">
    <property type="protein sequence ID" value="OOF84636.1"/>
    <property type="molecule type" value="Genomic_DNA"/>
</dbReference>
<comment type="caution">
    <text evidence="3">The sequence shown here is derived from an EMBL/GenBank/DDBJ whole genome shotgun (WGS) entry which is preliminary data.</text>
</comment>
<reference evidence="3 4" key="1">
    <citation type="submission" date="2016-10" db="EMBL/GenBank/DDBJ databases">
        <title>Rodentibacter gen. nov. and new species.</title>
        <authorList>
            <person name="Christensen H."/>
        </authorList>
    </citation>
    <scope>NUCLEOTIDE SEQUENCE [LARGE SCALE GENOMIC DNA]</scope>
    <source>
        <strain evidence="3 4">Ppn157</strain>
    </source>
</reference>
<accession>A0A1V3L3W0</accession>
<dbReference type="Proteomes" id="UP000189549">
    <property type="component" value="Unassembled WGS sequence"/>
</dbReference>
<evidence type="ECO:0000313" key="3">
    <source>
        <dbReference type="EMBL" id="OOF84636.1"/>
    </source>
</evidence>
<proteinExistence type="predicted"/>
<dbReference type="Pfam" id="PF10547">
    <property type="entry name" value="P22_AR_N"/>
    <property type="match status" value="1"/>
</dbReference>
<organism evidence="3 4">
    <name type="scientific">Rodentibacter ratti</name>
    <dbReference type="NCBI Taxonomy" id="1906745"/>
    <lineage>
        <taxon>Bacteria</taxon>
        <taxon>Pseudomonadati</taxon>
        <taxon>Pseudomonadota</taxon>
        <taxon>Gammaproteobacteria</taxon>
        <taxon>Pasteurellales</taxon>
        <taxon>Pasteurellaceae</taxon>
        <taxon>Rodentibacter</taxon>
    </lineage>
</organism>